<keyword evidence="4" id="KW-0675">Receptor</keyword>
<accession>A0ABX1QSM3</accession>
<keyword evidence="2" id="KW-0472">Membrane</keyword>
<proteinExistence type="predicted"/>
<keyword evidence="3" id="KW-0998">Cell outer membrane</keyword>
<evidence type="ECO:0000313" key="4">
    <source>
        <dbReference type="EMBL" id="NMH25207.1"/>
    </source>
</evidence>
<comment type="caution">
    <text evidence="4">The sequence shown here is derived from an EMBL/GenBank/DDBJ whole genome shotgun (WGS) entry which is preliminary data.</text>
</comment>
<comment type="subcellular location">
    <subcellularLocation>
        <location evidence="1">Cell outer membrane</location>
    </subcellularLocation>
</comment>
<sequence length="570" mass="63892">MKNLKYILAIAVFSQVVSAQKKDENIGTEVVNVVKPYSPTISDAFKVKETPSFDDDETSKKENIKYNIFSFPVASTFTPNKGKAANVEKSAQEKLYNNYITLGAGNYGTANVELFVTENVSNTDYFGGMLRHLSSQGGIKNVTLDDKFSNTSLDLTYGSRTRALSWNADAGYQHQIYNWYGILPNYFDQAVIDVIDEQQTYHNLYVAGRLNLGDSFLKESTIKFNRFWDAFGSAENRFIAKPSMEFDIVEEKIKTDFIVDYISGSFEKDFFGGSEIKYGYTNLGFQPSIRLQKDDLSVNAGVGFFYSAAQESGESKFFIYPQVTGSYKVVGDLMIAYAGIEGSLKQNSYREFVEQNFFVSPTLGIAPTDQKYDVYVGLKGKLANSVSYNVRGSYKNEDNKALFTSNGFQSSNANTDGYIFGNSFGVVYDQVKTISFFGELKADFSKNVSFGVNGTFNSFSTDAVAEAWNLPQLEVGANLDVTITPKWYAGTSVFFVGERKDQFAQDFLPLTTVNLDSYFDLNAHVGYKHNERLTFFLKGNNLANQDYQRWLNYPVQGIQVLGGASYKFDF</sequence>
<organism evidence="4 5">
    <name type="scientific">Flavobacterium solisilvae</name>
    <dbReference type="NCBI Taxonomy" id="1852019"/>
    <lineage>
        <taxon>Bacteria</taxon>
        <taxon>Pseudomonadati</taxon>
        <taxon>Bacteroidota</taxon>
        <taxon>Flavobacteriia</taxon>
        <taxon>Flavobacteriales</taxon>
        <taxon>Flavobacteriaceae</taxon>
        <taxon>Flavobacterium</taxon>
    </lineage>
</organism>
<evidence type="ECO:0000256" key="1">
    <source>
        <dbReference type="ARBA" id="ARBA00004442"/>
    </source>
</evidence>
<dbReference type="EMBL" id="JAAMPT010000206">
    <property type="protein sequence ID" value="NMH25207.1"/>
    <property type="molecule type" value="Genomic_DNA"/>
</dbReference>
<dbReference type="Proteomes" id="UP000767947">
    <property type="component" value="Unassembled WGS sequence"/>
</dbReference>
<name>A0ABX1QSM3_9FLAO</name>
<reference evidence="4 5" key="1">
    <citation type="submission" date="2020-02" db="EMBL/GenBank/DDBJ databases">
        <title>Flavobacterium sp. genome.</title>
        <authorList>
            <person name="Jung H.S."/>
            <person name="Baek J.H."/>
            <person name="Jeon C.O."/>
        </authorList>
    </citation>
    <scope>NUCLEOTIDE SEQUENCE [LARGE SCALE GENOMIC DNA]</scope>
    <source>
        <strain evidence="4 5">SE-s27</strain>
    </source>
</reference>
<protein>
    <submittedName>
        <fullName evidence="4">TonB-dependent receptor</fullName>
    </submittedName>
</protein>
<dbReference type="SUPFAM" id="SSF56935">
    <property type="entry name" value="Porins"/>
    <property type="match status" value="1"/>
</dbReference>
<dbReference type="Gene3D" id="2.40.170.20">
    <property type="entry name" value="TonB-dependent receptor, beta-barrel domain"/>
    <property type="match status" value="1"/>
</dbReference>
<evidence type="ECO:0000313" key="5">
    <source>
        <dbReference type="Proteomes" id="UP000767947"/>
    </source>
</evidence>
<evidence type="ECO:0000256" key="3">
    <source>
        <dbReference type="ARBA" id="ARBA00023237"/>
    </source>
</evidence>
<dbReference type="InterPro" id="IPR036942">
    <property type="entry name" value="Beta-barrel_TonB_sf"/>
</dbReference>
<gene>
    <name evidence="4" type="ORF">G6042_07990</name>
</gene>
<dbReference type="RefSeq" id="WP_169523784.1">
    <property type="nucleotide sequence ID" value="NZ_JAAMPT010000206.1"/>
</dbReference>
<keyword evidence="5" id="KW-1185">Reference proteome</keyword>
<evidence type="ECO:0000256" key="2">
    <source>
        <dbReference type="ARBA" id="ARBA00023136"/>
    </source>
</evidence>